<sequence>MARSLSNAKVLCAVVRGYATASQGAVSGSGRAVARSGMTLKKGGEEATKNTPWVPDPVTGYYRPENQPKELDAAELRELLMARSFSSVKAVAALVRGYATASQGVASGSGRVGARSGMMLKKGGEEAPKNSPWVPDPVTGYYRPENQAKELDAAELRELLLKHKN</sequence>
<proteinExistence type="predicted"/>
<dbReference type="GO" id="GO:0005739">
    <property type="term" value="C:mitochondrion"/>
    <property type="evidence" value="ECO:0007669"/>
    <property type="project" value="TreeGrafter"/>
</dbReference>
<dbReference type="PANTHER" id="PTHR33509">
    <property type="entry name" value="LATE EMBRYOGENIS ABUNDANT PROTEIN 2-RELATED"/>
    <property type="match status" value="1"/>
</dbReference>
<dbReference type="AlphaFoldDB" id="A0AA88Q9Q5"/>
<comment type="caution">
    <text evidence="2">The sequence shown here is derived from an EMBL/GenBank/DDBJ whole genome shotgun (WGS) entry which is preliminary data.</text>
</comment>
<keyword evidence="3" id="KW-1185">Reference proteome</keyword>
<dbReference type="InterPro" id="IPR004926">
    <property type="entry name" value="LEA_3a"/>
</dbReference>
<dbReference type="GO" id="GO:0006950">
    <property type="term" value="P:response to stress"/>
    <property type="evidence" value="ECO:0007669"/>
    <property type="project" value="TreeGrafter"/>
</dbReference>
<name>A0AA88Q9Q5_9ASTE</name>
<dbReference type="Proteomes" id="UP001187471">
    <property type="component" value="Unassembled WGS sequence"/>
</dbReference>
<evidence type="ECO:0000256" key="1">
    <source>
        <dbReference type="SAM" id="MobiDB-lite"/>
    </source>
</evidence>
<protein>
    <recommendedName>
        <fullName evidence="4">Late embryogenesis abundant protein</fullName>
    </recommendedName>
</protein>
<evidence type="ECO:0000313" key="2">
    <source>
        <dbReference type="EMBL" id="KAK2965178.1"/>
    </source>
</evidence>
<evidence type="ECO:0008006" key="4">
    <source>
        <dbReference type="Google" id="ProtNLM"/>
    </source>
</evidence>
<feature type="region of interest" description="Disordered" evidence="1">
    <location>
        <begin position="121"/>
        <end position="141"/>
    </location>
</feature>
<dbReference type="PANTHER" id="PTHR33509:SF5">
    <property type="entry name" value="PROTEIN SENESCENCE-ASSOCIATED GENE 21, MITOCHONDRIAL"/>
    <property type="match status" value="1"/>
</dbReference>
<gene>
    <name evidence="2" type="ORF">RJ640_019933</name>
</gene>
<dbReference type="Pfam" id="PF03242">
    <property type="entry name" value="LEA_3a"/>
    <property type="match status" value="1"/>
</dbReference>
<organism evidence="2 3">
    <name type="scientific">Escallonia rubra</name>
    <dbReference type="NCBI Taxonomy" id="112253"/>
    <lineage>
        <taxon>Eukaryota</taxon>
        <taxon>Viridiplantae</taxon>
        <taxon>Streptophyta</taxon>
        <taxon>Embryophyta</taxon>
        <taxon>Tracheophyta</taxon>
        <taxon>Spermatophyta</taxon>
        <taxon>Magnoliopsida</taxon>
        <taxon>eudicotyledons</taxon>
        <taxon>Gunneridae</taxon>
        <taxon>Pentapetalae</taxon>
        <taxon>asterids</taxon>
        <taxon>campanulids</taxon>
        <taxon>Escalloniales</taxon>
        <taxon>Escalloniaceae</taxon>
        <taxon>Escallonia</taxon>
    </lineage>
</organism>
<accession>A0AA88Q9Q5</accession>
<dbReference type="EMBL" id="JAVXUO010003229">
    <property type="protein sequence ID" value="KAK2965178.1"/>
    <property type="molecule type" value="Genomic_DNA"/>
</dbReference>
<evidence type="ECO:0000313" key="3">
    <source>
        <dbReference type="Proteomes" id="UP001187471"/>
    </source>
</evidence>
<reference evidence="2" key="1">
    <citation type="submission" date="2022-12" db="EMBL/GenBank/DDBJ databases">
        <title>Draft genome assemblies for two species of Escallonia (Escalloniales).</title>
        <authorList>
            <person name="Chanderbali A."/>
            <person name="Dervinis C."/>
            <person name="Anghel I."/>
            <person name="Soltis D."/>
            <person name="Soltis P."/>
            <person name="Zapata F."/>
        </authorList>
    </citation>
    <scope>NUCLEOTIDE SEQUENCE</scope>
    <source>
        <strain evidence="2">UCBG92.1500</strain>
        <tissue evidence="2">Leaf</tissue>
    </source>
</reference>